<organism evidence="2 3">
    <name type="scientific">Tenuibacillus multivorans</name>
    <dbReference type="NCBI Taxonomy" id="237069"/>
    <lineage>
        <taxon>Bacteria</taxon>
        <taxon>Bacillati</taxon>
        <taxon>Bacillota</taxon>
        <taxon>Bacilli</taxon>
        <taxon>Bacillales</taxon>
        <taxon>Bacillaceae</taxon>
        <taxon>Tenuibacillus</taxon>
    </lineage>
</organism>
<dbReference type="Proteomes" id="UP000199334">
    <property type="component" value="Unassembled WGS sequence"/>
</dbReference>
<feature type="region of interest" description="Disordered" evidence="1">
    <location>
        <begin position="1"/>
        <end position="52"/>
    </location>
</feature>
<dbReference type="AlphaFoldDB" id="A0A1H0CLX9"/>
<protein>
    <submittedName>
        <fullName evidence="2">Uncharacterized protein</fullName>
    </submittedName>
</protein>
<name>A0A1H0CLX9_9BACI</name>
<evidence type="ECO:0000313" key="3">
    <source>
        <dbReference type="Proteomes" id="UP000199334"/>
    </source>
</evidence>
<accession>A0A1H0CLX9</accession>
<dbReference type="EMBL" id="FNIG01000006">
    <property type="protein sequence ID" value="SDN58845.1"/>
    <property type="molecule type" value="Genomic_DNA"/>
</dbReference>
<gene>
    <name evidence="2" type="ORF">SAMN05216498_2589</name>
</gene>
<feature type="compositionally biased region" description="Acidic residues" evidence="1">
    <location>
        <begin position="43"/>
        <end position="52"/>
    </location>
</feature>
<proteinExistence type="predicted"/>
<evidence type="ECO:0000313" key="2">
    <source>
        <dbReference type="EMBL" id="SDN58845.1"/>
    </source>
</evidence>
<reference evidence="2 3" key="1">
    <citation type="submission" date="2016-10" db="EMBL/GenBank/DDBJ databases">
        <authorList>
            <person name="de Groot N.N."/>
        </authorList>
    </citation>
    <scope>NUCLEOTIDE SEQUENCE [LARGE SCALE GENOMIC DNA]</scope>
    <source>
        <strain evidence="2 3">CGMCC 1.3442</strain>
    </source>
</reference>
<sequence length="52" mass="6260">MSDENENKELNEEVNHEAEEREVVDPWSQLLFGPRPRRPQENPEPENEEKEE</sequence>
<evidence type="ECO:0000256" key="1">
    <source>
        <dbReference type="SAM" id="MobiDB-lite"/>
    </source>
</evidence>
<feature type="compositionally biased region" description="Basic and acidic residues" evidence="1">
    <location>
        <begin position="1"/>
        <end position="24"/>
    </location>
</feature>
<dbReference type="RefSeq" id="WP_176753038.1">
    <property type="nucleotide sequence ID" value="NZ_BJVZ01000002.1"/>
</dbReference>
<keyword evidence="3" id="KW-1185">Reference proteome</keyword>